<comment type="function">
    <text evidence="7">Binds to the 23S rRNA.</text>
</comment>
<dbReference type="Gene3D" id="3.40.5.10">
    <property type="entry name" value="Ribosomal protein L9, N-terminal domain"/>
    <property type="match status" value="1"/>
</dbReference>
<dbReference type="GO" id="GO:1990904">
    <property type="term" value="C:ribonucleoprotein complex"/>
    <property type="evidence" value="ECO:0007669"/>
    <property type="project" value="UniProtKB-KW"/>
</dbReference>
<evidence type="ECO:0000256" key="8">
    <source>
        <dbReference type="SAM" id="Coils"/>
    </source>
</evidence>
<evidence type="ECO:0000256" key="3">
    <source>
        <dbReference type="ARBA" id="ARBA00022884"/>
    </source>
</evidence>
<evidence type="ECO:0000256" key="7">
    <source>
        <dbReference type="HAMAP-Rule" id="MF_00503"/>
    </source>
</evidence>
<dbReference type="GO" id="GO:0003735">
    <property type="term" value="F:structural constituent of ribosome"/>
    <property type="evidence" value="ECO:0007669"/>
    <property type="project" value="InterPro"/>
</dbReference>
<protein>
    <recommendedName>
        <fullName evidence="6 7">Large ribosomal subunit protein bL9</fullName>
    </recommendedName>
</protein>
<evidence type="ECO:0000256" key="4">
    <source>
        <dbReference type="ARBA" id="ARBA00022980"/>
    </source>
</evidence>
<gene>
    <name evidence="7 10" type="primary">rplI</name>
    <name evidence="10" type="ORF">GM160_05730</name>
</gene>
<dbReference type="GO" id="GO:0006412">
    <property type="term" value="P:translation"/>
    <property type="evidence" value="ECO:0007669"/>
    <property type="project" value="UniProtKB-UniRule"/>
</dbReference>
<dbReference type="HAMAP" id="MF_00503">
    <property type="entry name" value="Ribosomal_bL9"/>
    <property type="match status" value="1"/>
</dbReference>
<dbReference type="KEGG" id="ghl:GM160_05730"/>
<dbReference type="InterPro" id="IPR020070">
    <property type="entry name" value="Ribosomal_bL9_N"/>
</dbReference>
<dbReference type="SUPFAM" id="SSF55658">
    <property type="entry name" value="L9 N-domain-like"/>
    <property type="match status" value="1"/>
</dbReference>
<evidence type="ECO:0000256" key="2">
    <source>
        <dbReference type="ARBA" id="ARBA00022730"/>
    </source>
</evidence>
<evidence type="ECO:0000256" key="1">
    <source>
        <dbReference type="ARBA" id="ARBA00010605"/>
    </source>
</evidence>
<dbReference type="Gene3D" id="3.10.430.100">
    <property type="entry name" value="Ribosomal protein L9, C-terminal domain"/>
    <property type="match status" value="1"/>
</dbReference>
<evidence type="ECO:0000256" key="5">
    <source>
        <dbReference type="ARBA" id="ARBA00023274"/>
    </source>
</evidence>
<dbReference type="InterPro" id="IPR020069">
    <property type="entry name" value="Ribosomal_bL9_C"/>
</dbReference>
<dbReference type="PROSITE" id="PS00651">
    <property type="entry name" value="RIBOSOMAL_L9"/>
    <property type="match status" value="1"/>
</dbReference>
<keyword evidence="11" id="KW-1185">Reference proteome</keyword>
<dbReference type="InterPro" id="IPR009027">
    <property type="entry name" value="Ribosomal_bL9/RNase_H1_N"/>
</dbReference>
<keyword evidence="3 7" id="KW-0694">RNA-binding</keyword>
<proteinExistence type="inferred from homology"/>
<keyword evidence="5 7" id="KW-0687">Ribonucleoprotein</keyword>
<comment type="similarity">
    <text evidence="1 7">Belongs to the bacterial ribosomal protein bL9 family.</text>
</comment>
<evidence type="ECO:0000256" key="6">
    <source>
        <dbReference type="ARBA" id="ARBA00035292"/>
    </source>
</evidence>
<dbReference type="EMBL" id="CP046415">
    <property type="protein sequence ID" value="QGT78438.1"/>
    <property type="molecule type" value="Genomic_DNA"/>
</dbReference>
<feature type="coiled-coil region" evidence="8">
    <location>
        <begin position="37"/>
        <end position="75"/>
    </location>
</feature>
<dbReference type="NCBIfam" id="TIGR00158">
    <property type="entry name" value="L9"/>
    <property type="match status" value="1"/>
</dbReference>
<organism evidence="10 11">
    <name type="scientific">Guyparkeria halophila</name>
    <dbReference type="NCBI Taxonomy" id="47960"/>
    <lineage>
        <taxon>Bacteria</taxon>
        <taxon>Pseudomonadati</taxon>
        <taxon>Pseudomonadota</taxon>
        <taxon>Gammaproteobacteria</taxon>
        <taxon>Chromatiales</taxon>
        <taxon>Thioalkalibacteraceae</taxon>
        <taxon>Guyparkeria</taxon>
    </lineage>
</organism>
<dbReference type="Pfam" id="PF03948">
    <property type="entry name" value="Ribosomal_L9_C"/>
    <property type="match status" value="1"/>
</dbReference>
<dbReference type="GO" id="GO:0005840">
    <property type="term" value="C:ribosome"/>
    <property type="evidence" value="ECO:0007669"/>
    <property type="project" value="UniProtKB-KW"/>
</dbReference>
<sequence>MQVILLSKVENLGSLGDVVRVRPGYARNFLIPYGKAKPATKANMEEFEARRAELEKKAAEELAAAQARADKIGEEASVTIPVKAGSEGKLFGSVGTDEIAAAVTEAFGVEMEKREVRMPEGALRALGEFPIQLHLHSEVDVEINVIVVPEQ</sequence>
<accession>A0A6I6D0K7</accession>
<evidence type="ECO:0000259" key="9">
    <source>
        <dbReference type="PROSITE" id="PS00651"/>
    </source>
</evidence>
<dbReference type="AlphaFoldDB" id="A0A6I6D0K7"/>
<name>A0A6I6D0K7_9GAMM</name>
<keyword evidence="2 7" id="KW-0699">rRNA-binding</keyword>
<dbReference type="RefSeq" id="WP_136866180.1">
    <property type="nucleotide sequence ID" value="NZ_CP046415.1"/>
</dbReference>
<dbReference type="PANTHER" id="PTHR21368">
    <property type="entry name" value="50S RIBOSOMAL PROTEIN L9"/>
    <property type="match status" value="1"/>
</dbReference>
<dbReference type="InterPro" id="IPR020594">
    <property type="entry name" value="Ribosomal_bL9_bac/chp"/>
</dbReference>
<keyword evidence="4 7" id="KW-0689">Ribosomal protein</keyword>
<dbReference type="InterPro" id="IPR036791">
    <property type="entry name" value="Ribosomal_bL9_C_sf"/>
</dbReference>
<dbReference type="InterPro" id="IPR000244">
    <property type="entry name" value="Ribosomal_bL9"/>
</dbReference>
<reference evidence="10 11" key="1">
    <citation type="submission" date="2019-11" db="EMBL/GenBank/DDBJ databases">
        <authorList>
            <person name="Zhang J."/>
            <person name="Sun C."/>
        </authorList>
    </citation>
    <scope>NUCLEOTIDE SEQUENCE [LARGE SCALE GENOMIC DNA]</scope>
    <source>
        <strain evidence="11">sp2</strain>
    </source>
</reference>
<evidence type="ECO:0000313" key="11">
    <source>
        <dbReference type="Proteomes" id="UP000427716"/>
    </source>
</evidence>
<feature type="domain" description="Ribosomal protein L9" evidence="9">
    <location>
        <begin position="13"/>
        <end position="40"/>
    </location>
</feature>
<dbReference type="GO" id="GO:0019843">
    <property type="term" value="F:rRNA binding"/>
    <property type="evidence" value="ECO:0007669"/>
    <property type="project" value="UniProtKB-UniRule"/>
</dbReference>
<dbReference type="Pfam" id="PF01281">
    <property type="entry name" value="Ribosomal_L9_N"/>
    <property type="match status" value="1"/>
</dbReference>
<dbReference type="Proteomes" id="UP000427716">
    <property type="component" value="Chromosome"/>
</dbReference>
<dbReference type="SUPFAM" id="SSF55653">
    <property type="entry name" value="Ribosomal protein L9 C-domain"/>
    <property type="match status" value="1"/>
</dbReference>
<keyword evidence="8" id="KW-0175">Coiled coil</keyword>
<dbReference type="InterPro" id="IPR036935">
    <property type="entry name" value="Ribosomal_bL9_N_sf"/>
</dbReference>
<evidence type="ECO:0000313" key="10">
    <source>
        <dbReference type="EMBL" id="QGT78438.1"/>
    </source>
</evidence>